<dbReference type="GO" id="GO:0015035">
    <property type="term" value="F:protein-disulfide reductase activity"/>
    <property type="evidence" value="ECO:0007669"/>
    <property type="project" value="TreeGrafter"/>
</dbReference>
<protein>
    <recommendedName>
        <fullName evidence="1">Thiol:disulfide interchange protein DsbD N-terminal domain-containing protein</fullName>
    </recommendedName>
</protein>
<dbReference type="PANTHER" id="PTHR32234">
    <property type="entry name" value="THIOL:DISULFIDE INTERCHANGE PROTEIN DSBD"/>
    <property type="match status" value="1"/>
</dbReference>
<dbReference type="Pfam" id="PF11412">
    <property type="entry name" value="DsbD_N"/>
    <property type="match status" value="1"/>
</dbReference>
<feature type="domain" description="Thiol:disulfide interchange protein DsbD N-terminal" evidence="1">
    <location>
        <begin position="33"/>
        <end position="145"/>
    </location>
</feature>
<name>A0A381P007_9ZZZZ</name>
<sequence>MNGDTLAKILLVLITLCFATFASAAEKVPFGSEPLAPEEAFVMDHIIVGPSEAVIRWQIPKFYYLYKEKFIFTSKDFIIENVQFPPPEVIDDPFFGSSEIYHNVVEATLHLTPTIKGESKGILEIGFQGCWEGGVCYPPVKTSLKLSGL</sequence>
<accession>A0A381P007</accession>
<dbReference type="AlphaFoldDB" id="A0A381P007"/>
<dbReference type="InterPro" id="IPR028250">
    <property type="entry name" value="DsbDN"/>
</dbReference>
<dbReference type="SUPFAM" id="SSF74863">
    <property type="entry name" value="Thiol:disulfide interchange protein DsbD, N-terminal domain (DsbD-alpha)"/>
    <property type="match status" value="1"/>
</dbReference>
<gene>
    <name evidence="2" type="ORF">METZ01_LOCUS13065</name>
</gene>
<dbReference type="EMBL" id="UINC01000727">
    <property type="protein sequence ID" value="SUZ60211.1"/>
    <property type="molecule type" value="Genomic_DNA"/>
</dbReference>
<dbReference type="InterPro" id="IPR036929">
    <property type="entry name" value="DsbDN_sf"/>
</dbReference>
<evidence type="ECO:0000313" key="2">
    <source>
        <dbReference type="EMBL" id="SUZ60211.1"/>
    </source>
</evidence>
<dbReference type="PANTHER" id="PTHR32234:SF0">
    <property type="entry name" value="THIOL:DISULFIDE INTERCHANGE PROTEIN DSBD"/>
    <property type="match status" value="1"/>
</dbReference>
<evidence type="ECO:0000259" key="1">
    <source>
        <dbReference type="Pfam" id="PF11412"/>
    </source>
</evidence>
<organism evidence="2">
    <name type="scientific">marine metagenome</name>
    <dbReference type="NCBI Taxonomy" id="408172"/>
    <lineage>
        <taxon>unclassified sequences</taxon>
        <taxon>metagenomes</taxon>
        <taxon>ecological metagenomes</taxon>
    </lineage>
</organism>
<proteinExistence type="predicted"/>
<reference evidence="2" key="1">
    <citation type="submission" date="2018-05" db="EMBL/GenBank/DDBJ databases">
        <authorList>
            <person name="Lanie J.A."/>
            <person name="Ng W.-L."/>
            <person name="Kazmierczak K.M."/>
            <person name="Andrzejewski T.M."/>
            <person name="Davidsen T.M."/>
            <person name="Wayne K.J."/>
            <person name="Tettelin H."/>
            <person name="Glass J.I."/>
            <person name="Rusch D."/>
            <person name="Podicherti R."/>
            <person name="Tsui H.-C.T."/>
            <person name="Winkler M.E."/>
        </authorList>
    </citation>
    <scope>NUCLEOTIDE SEQUENCE</scope>
</reference>
<dbReference type="Gene3D" id="2.60.40.1250">
    <property type="entry name" value="Thiol:disulfide interchange protein DsbD, N-terminal domain"/>
    <property type="match status" value="1"/>
</dbReference>
<dbReference type="GO" id="GO:0045454">
    <property type="term" value="P:cell redox homeostasis"/>
    <property type="evidence" value="ECO:0007669"/>
    <property type="project" value="TreeGrafter"/>
</dbReference>